<evidence type="ECO:0000256" key="1">
    <source>
        <dbReference type="SAM" id="Phobius"/>
    </source>
</evidence>
<proteinExistence type="predicted"/>
<protein>
    <recommendedName>
        <fullName evidence="3">PEP-CTERM protein-sorting domain-containing protein</fullName>
    </recommendedName>
</protein>
<dbReference type="EMBL" id="BARS01007424">
    <property type="protein sequence ID" value="GAF82928.1"/>
    <property type="molecule type" value="Genomic_DNA"/>
</dbReference>
<dbReference type="NCBIfam" id="NF038141">
    <property type="entry name" value="choice_anch_N"/>
    <property type="match status" value="1"/>
</dbReference>
<keyword evidence="1" id="KW-0472">Membrane</keyword>
<gene>
    <name evidence="2" type="ORF">S01H1_14292</name>
</gene>
<feature type="transmembrane region" description="Helical" evidence="1">
    <location>
        <begin position="204"/>
        <end position="224"/>
    </location>
</feature>
<comment type="caution">
    <text evidence="2">The sequence shown here is derived from an EMBL/GenBank/DDBJ whole genome shotgun (WGS) entry which is preliminary data.</text>
</comment>
<sequence>MKALNVSICLVLAVSLLLSQSLFAVPTFQVWSPNWDSTSTTPNPDEDSWIVSTSNPFELWAIGAYTPATVTSLQEVQLLASFPDGQVGSITITGLNGTDDPGPGIFNSTSSFFPANFNNHFPVGHDAVVDYMTFSIGSFANNDEDIYDYNADDESITLAEQETGEVKEYLVEITGYDWVHFDVYGHVFGSDWWAISPASHDLTFIPAPGAILLGGIGIVLVGWLRRRRTL</sequence>
<reference evidence="2" key="1">
    <citation type="journal article" date="2014" name="Front. Microbiol.">
        <title>High frequency of phylogenetically diverse reductive dehalogenase-homologous genes in deep subseafloor sedimentary metagenomes.</title>
        <authorList>
            <person name="Kawai M."/>
            <person name="Futagami T."/>
            <person name="Toyoda A."/>
            <person name="Takaki Y."/>
            <person name="Nishi S."/>
            <person name="Hori S."/>
            <person name="Arai W."/>
            <person name="Tsubouchi T."/>
            <person name="Morono Y."/>
            <person name="Uchiyama I."/>
            <person name="Ito T."/>
            <person name="Fujiyama A."/>
            <person name="Inagaki F."/>
            <person name="Takami H."/>
        </authorList>
    </citation>
    <scope>NUCLEOTIDE SEQUENCE</scope>
    <source>
        <strain evidence="2">Expedition CK06-06</strain>
    </source>
</reference>
<evidence type="ECO:0008006" key="3">
    <source>
        <dbReference type="Google" id="ProtNLM"/>
    </source>
</evidence>
<keyword evidence="1" id="KW-1133">Transmembrane helix</keyword>
<dbReference type="AlphaFoldDB" id="X0SPA4"/>
<keyword evidence="1" id="KW-0812">Transmembrane</keyword>
<organism evidence="2">
    <name type="scientific">marine sediment metagenome</name>
    <dbReference type="NCBI Taxonomy" id="412755"/>
    <lineage>
        <taxon>unclassified sequences</taxon>
        <taxon>metagenomes</taxon>
        <taxon>ecological metagenomes</taxon>
    </lineage>
</organism>
<evidence type="ECO:0000313" key="2">
    <source>
        <dbReference type="EMBL" id="GAF82928.1"/>
    </source>
</evidence>
<accession>X0SPA4</accession>
<name>X0SPA4_9ZZZZ</name>